<dbReference type="OrthoDB" id="267397at2759"/>
<dbReference type="Gene3D" id="3.10.20.90">
    <property type="entry name" value="Phosphatidylinositol 3-kinase Catalytic Subunit, Chain A, domain 1"/>
    <property type="match status" value="1"/>
</dbReference>
<dbReference type="Proteomes" id="UP000703661">
    <property type="component" value="Unassembled WGS sequence"/>
</dbReference>
<dbReference type="GO" id="GO:0005829">
    <property type="term" value="C:cytosol"/>
    <property type="evidence" value="ECO:0007669"/>
    <property type="project" value="TreeGrafter"/>
</dbReference>
<dbReference type="GO" id="GO:0031593">
    <property type="term" value="F:polyubiquitin modification-dependent protein binding"/>
    <property type="evidence" value="ECO:0007669"/>
    <property type="project" value="TreeGrafter"/>
</dbReference>
<dbReference type="CDD" id="cd16106">
    <property type="entry name" value="Ubl_Dsk2p_like"/>
    <property type="match status" value="1"/>
</dbReference>
<keyword evidence="5" id="KW-1185">Reference proteome</keyword>
<protein>
    <submittedName>
        <fullName evidence="4">Uncharacterized protein</fullName>
    </submittedName>
</protein>
<dbReference type="SMART" id="SM00165">
    <property type="entry name" value="UBA"/>
    <property type="match status" value="1"/>
</dbReference>
<dbReference type="InterPro" id="IPR006636">
    <property type="entry name" value="STI1_HS-bd"/>
</dbReference>
<comment type="caution">
    <text evidence="4">The sequence shown here is derived from an EMBL/GenBank/DDBJ whole genome shotgun (WGS) entry which is preliminary data.</text>
</comment>
<dbReference type="PANTHER" id="PTHR10677:SF3">
    <property type="entry name" value="FI07626P-RELATED"/>
    <property type="match status" value="1"/>
</dbReference>
<evidence type="ECO:0000313" key="5">
    <source>
        <dbReference type="Proteomes" id="UP000703661"/>
    </source>
</evidence>
<evidence type="ECO:0000313" key="4">
    <source>
        <dbReference type="EMBL" id="KAG0015244.1"/>
    </source>
</evidence>
<dbReference type="Gene3D" id="1.10.8.10">
    <property type="entry name" value="DNA helicase RuvA subunit, C-terminal domain"/>
    <property type="match status" value="1"/>
</dbReference>
<accession>A0A9P6MVJ5</accession>
<proteinExistence type="predicted"/>
<dbReference type="SUPFAM" id="SSF54236">
    <property type="entry name" value="Ubiquitin-like"/>
    <property type="match status" value="1"/>
</dbReference>
<feature type="domain" description="UBA" evidence="2">
    <location>
        <begin position="314"/>
        <end position="358"/>
    </location>
</feature>
<dbReference type="InterPro" id="IPR015496">
    <property type="entry name" value="Ubiquilin"/>
</dbReference>
<feature type="compositionally biased region" description="Polar residues" evidence="1">
    <location>
        <begin position="111"/>
        <end position="130"/>
    </location>
</feature>
<sequence>MIPITINVKASNDQRYVISISLTETVLQLKLKVTENCDTPAERMRLIYSGRVLKDADLLETYKIVDGNTVHMVRSVSPPVTTASNSSNSTVPATNPTTTTPAASITHASTVSQDPTTPNSGALPNPWSNLMTAGRGAGGFGGMGNIGGMESAAMMQMMQDPNFAQYMSSMLQNPQVLESMISMNPALRSMEQEARQMIRSQQFQRMISNPDTLRHIAQTGPQLGGGAGGMSPFGGMFNPWGNATPTSTSPPSFGATNTASPRAAASGPAFNPFVALGGAGATNPITNYWAQQMAAMGLRAGATTTTASNQTQQSPEERFQVQLKQLNEMGFWDPSKNIRALLAAGGNVNSAIELLFTGSV</sequence>
<feature type="domain" description="Ubiquitin-like" evidence="3">
    <location>
        <begin position="4"/>
        <end position="73"/>
    </location>
</feature>
<dbReference type="FunFam" id="1.10.8.10:FF:000079">
    <property type="entry name" value="Ubiquitin family protein"/>
    <property type="match status" value="1"/>
</dbReference>
<organism evidence="4 5">
    <name type="scientific">Entomortierella chlamydospora</name>
    <dbReference type="NCBI Taxonomy" id="101097"/>
    <lineage>
        <taxon>Eukaryota</taxon>
        <taxon>Fungi</taxon>
        <taxon>Fungi incertae sedis</taxon>
        <taxon>Mucoromycota</taxon>
        <taxon>Mortierellomycotina</taxon>
        <taxon>Mortierellomycetes</taxon>
        <taxon>Mortierellales</taxon>
        <taxon>Mortierellaceae</taxon>
        <taxon>Entomortierella</taxon>
    </lineage>
</organism>
<dbReference type="GO" id="GO:0006511">
    <property type="term" value="P:ubiquitin-dependent protein catabolic process"/>
    <property type="evidence" value="ECO:0007669"/>
    <property type="project" value="TreeGrafter"/>
</dbReference>
<dbReference type="Pfam" id="PF00240">
    <property type="entry name" value="ubiquitin"/>
    <property type="match status" value="1"/>
</dbReference>
<dbReference type="InterPro" id="IPR000626">
    <property type="entry name" value="Ubiquitin-like_dom"/>
</dbReference>
<dbReference type="SMART" id="SM00727">
    <property type="entry name" value="STI1"/>
    <property type="match status" value="2"/>
</dbReference>
<dbReference type="InterPro" id="IPR029071">
    <property type="entry name" value="Ubiquitin-like_domsf"/>
</dbReference>
<evidence type="ECO:0000259" key="2">
    <source>
        <dbReference type="PROSITE" id="PS50030"/>
    </source>
</evidence>
<feature type="region of interest" description="Disordered" evidence="1">
    <location>
        <begin position="78"/>
        <end position="130"/>
    </location>
</feature>
<dbReference type="Pfam" id="PF00627">
    <property type="entry name" value="UBA"/>
    <property type="match status" value="1"/>
</dbReference>
<dbReference type="AlphaFoldDB" id="A0A9P6MVJ5"/>
<dbReference type="PROSITE" id="PS50030">
    <property type="entry name" value="UBA"/>
    <property type="match status" value="1"/>
</dbReference>
<evidence type="ECO:0000256" key="1">
    <source>
        <dbReference type="SAM" id="MobiDB-lite"/>
    </source>
</evidence>
<feature type="compositionally biased region" description="Low complexity" evidence="1">
    <location>
        <begin position="78"/>
        <end position="110"/>
    </location>
</feature>
<dbReference type="PROSITE" id="PS50053">
    <property type="entry name" value="UBIQUITIN_2"/>
    <property type="match status" value="1"/>
</dbReference>
<dbReference type="PANTHER" id="PTHR10677">
    <property type="entry name" value="UBIQUILIN"/>
    <property type="match status" value="1"/>
</dbReference>
<reference evidence="4" key="1">
    <citation type="journal article" date="2020" name="Fungal Divers.">
        <title>Resolving the Mortierellaceae phylogeny through synthesis of multi-gene phylogenetics and phylogenomics.</title>
        <authorList>
            <person name="Vandepol N."/>
            <person name="Liber J."/>
            <person name="Desiro A."/>
            <person name="Na H."/>
            <person name="Kennedy M."/>
            <person name="Barry K."/>
            <person name="Grigoriev I.V."/>
            <person name="Miller A.N."/>
            <person name="O'Donnell K."/>
            <person name="Stajich J.E."/>
            <person name="Bonito G."/>
        </authorList>
    </citation>
    <scope>NUCLEOTIDE SEQUENCE</scope>
    <source>
        <strain evidence="4">NRRL 2769</strain>
    </source>
</reference>
<dbReference type="InterPro" id="IPR009060">
    <property type="entry name" value="UBA-like_sf"/>
</dbReference>
<dbReference type="SMART" id="SM00213">
    <property type="entry name" value="UBQ"/>
    <property type="match status" value="1"/>
</dbReference>
<dbReference type="EMBL" id="JAAAID010000645">
    <property type="protein sequence ID" value="KAG0015244.1"/>
    <property type="molecule type" value="Genomic_DNA"/>
</dbReference>
<gene>
    <name evidence="4" type="ORF">BGZ80_009958</name>
</gene>
<name>A0A9P6MVJ5_9FUNG</name>
<evidence type="ECO:0000259" key="3">
    <source>
        <dbReference type="PROSITE" id="PS50053"/>
    </source>
</evidence>
<dbReference type="InterPro" id="IPR015940">
    <property type="entry name" value="UBA"/>
</dbReference>
<dbReference type="SUPFAM" id="SSF46934">
    <property type="entry name" value="UBA-like"/>
    <property type="match status" value="1"/>
</dbReference>